<dbReference type="SMART" id="SM01117">
    <property type="entry name" value="Cyt-b5"/>
    <property type="match status" value="1"/>
</dbReference>
<evidence type="ECO:0000313" key="13">
    <source>
        <dbReference type="Proteomes" id="UP001210925"/>
    </source>
</evidence>
<dbReference type="PANTHER" id="PTHR11351:SF31">
    <property type="entry name" value="DESATURASE 1, ISOFORM A-RELATED"/>
    <property type="match status" value="1"/>
</dbReference>
<dbReference type="Proteomes" id="UP001210925">
    <property type="component" value="Unassembled WGS sequence"/>
</dbReference>
<proteinExistence type="inferred from homology"/>
<organism evidence="12 13">
    <name type="scientific">Boothiomyces macroporosus</name>
    <dbReference type="NCBI Taxonomy" id="261099"/>
    <lineage>
        <taxon>Eukaryota</taxon>
        <taxon>Fungi</taxon>
        <taxon>Fungi incertae sedis</taxon>
        <taxon>Chytridiomycota</taxon>
        <taxon>Chytridiomycota incertae sedis</taxon>
        <taxon>Chytridiomycetes</taxon>
        <taxon>Rhizophydiales</taxon>
        <taxon>Terramycetaceae</taxon>
        <taxon>Boothiomyces</taxon>
    </lineage>
</organism>
<feature type="domain" description="Cytochrome b5 heme-binding" evidence="11">
    <location>
        <begin position="97"/>
        <end position="156"/>
    </location>
</feature>
<dbReference type="AlphaFoldDB" id="A0AAD5Y3I0"/>
<keyword evidence="4" id="KW-0812">Transmembrane</keyword>
<keyword evidence="10" id="KW-0275">Fatty acid biosynthesis</keyword>
<reference evidence="12" key="1">
    <citation type="submission" date="2020-05" db="EMBL/GenBank/DDBJ databases">
        <title>Phylogenomic resolution of chytrid fungi.</title>
        <authorList>
            <person name="Stajich J.E."/>
            <person name="Amses K."/>
            <person name="Simmons R."/>
            <person name="Seto K."/>
            <person name="Myers J."/>
            <person name="Bonds A."/>
            <person name="Quandt C.A."/>
            <person name="Barry K."/>
            <person name="Liu P."/>
            <person name="Grigoriev I."/>
            <person name="Longcore J.E."/>
            <person name="James T.Y."/>
        </authorList>
    </citation>
    <scope>NUCLEOTIDE SEQUENCE</scope>
    <source>
        <strain evidence="12">PLAUS21</strain>
    </source>
</reference>
<dbReference type="EMBL" id="JADGKB010000035">
    <property type="protein sequence ID" value="KAJ3257706.1"/>
    <property type="molecule type" value="Genomic_DNA"/>
</dbReference>
<accession>A0AAD5Y3I0</accession>
<evidence type="ECO:0000256" key="5">
    <source>
        <dbReference type="ARBA" id="ARBA00022832"/>
    </source>
</evidence>
<comment type="subcellular location">
    <subcellularLocation>
        <location evidence="1">Membrane</location>
        <topology evidence="1">Multi-pass membrane protein</topology>
    </subcellularLocation>
</comment>
<dbReference type="PROSITE" id="PS50255">
    <property type="entry name" value="CYTOCHROME_B5_2"/>
    <property type="match status" value="1"/>
</dbReference>
<keyword evidence="6" id="KW-1133">Transmembrane helix</keyword>
<keyword evidence="8" id="KW-0443">Lipid metabolism</keyword>
<evidence type="ECO:0000256" key="2">
    <source>
        <dbReference type="ARBA" id="ARBA00009295"/>
    </source>
</evidence>
<evidence type="ECO:0000256" key="1">
    <source>
        <dbReference type="ARBA" id="ARBA00004141"/>
    </source>
</evidence>
<evidence type="ECO:0000313" key="12">
    <source>
        <dbReference type="EMBL" id="KAJ3257706.1"/>
    </source>
</evidence>
<keyword evidence="9" id="KW-0472">Membrane</keyword>
<gene>
    <name evidence="12" type="ORF">HK103_004333</name>
</gene>
<keyword evidence="7" id="KW-0560">Oxidoreductase</keyword>
<evidence type="ECO:0000256" key="8">
    <source>
        <dbReference type="ARBA" id="ARBA00023098"/>
    </source>
</evidence>
<dbReference type="GO" id="GO:0006633">
    <property type="term" value="P:fatty acid biosynthetic process"/>
    <property type="evidence" value="ECO:0007669"/>
    <property type="project" value="UniProtKB-KW"/>
</dbReference>
<dbReference type="InterPro" id="IPR015876">
    <property type="entry name" value="Acyl-CoA_DS"/>
</dbReference>
<keyword evidence="3" id="KW-0444">Lipid biosynthesis</keyword>
<dbReference type="GO" id="GO:0016717">
    <property type="term" value="F:oxidoreductase activity, acting on paired donors, with oxidation of a pair of donors resulting in the reduction of molecular oxygen to two molecules of water"/>
    <property type="evidence" value="ECO:0007669"/>
    <property type="project" value="InterPro"/>
</dbReference>
<dbReference type="Pfam" id="PF00173">
    <property type="entry name" value="Cyt-b5"/>
    <property type="match status" value="1"/>
</dbReference>
<comment type="caution">
    <text evidence="12">The sequence shown here is derived from an EMBL/GenBank/DDBJ whole genome shotgun (WGS) entry which is preliminary data.</text>
</comment>
<keyword evidence="5" id="KW-0276">Fatty acid metabolism</keyword>
<evidence type="ECO:0000256" key="10">
    <source>
        <dbReference type="ARBA" id="ARBA00023160"/>
    </source>
</evidence>
<evidence type="ECO:0000259" key="11">
    <source>
        <dbReference type="PROSITE" id="PS50255"/>
    </source>
</evidence>
<evidence type="ECO:0000256" key="7">
    <source>
        <dbReference type="ARBA" id="ARBA00023002"/>
    </source>
</evidence>
<evidence type="ECO:0000256" key="9">
    <source>
        <dbReference type="ARBA" id="ARBA00023136"/>
    </source>
</evidence>
<dbReference type="GO" id="GO:0016020">
    <property type="term" value="C:membrane"/>
    <property type="evidence" value="ECO:0007669"/>
    <property type="project" value="UniProtKB-SubCell"/>
</dbReference>
<evidence type="ECO:0000256" key="3">
    <source>
        <dbReference type="ARBA" id="ARBA00022516"/>
    </source>
</evidence>
<sequence>MGEGHHNYHHEFPCDYRNGIRWFHWDPTKWLINLNWCLGQAYGLVSIEDQVVQKARISVWEEELEKKKRQLIWTDESKLPEWTMKQFQKEAKYNDLILIDEFVLDVSKFKDQHPGGKELLEKYFDSDATKSFYGVLNNHTRSAKQIAKDLRIAKLK</sequence>
<dbReference type="InterPro" id="IPR001199">
    <property type="entry name" value="Cyt_B5-like_heme/steroid-bd"/>
</dbReference>
<dbReference type="PANTHER" id="PTHR11351">
    <property type="entry name" value="ACYL-COA DESATURASE"/>
    <property type="match status" value="1"/>
</dbReference>
<name>A0AAD5Y3I0_9FUNG</name>
<protein>
    <recommendedName>
        <fullName evidence="11">Cytochrome b5 heme-binding domain-containing protein</fullName>
    </recommendedName>
</protein>
<keyword evidence="13" id="KW-1185">Reference proteome</keyword>
<evidence type="ECO:0000256" key="4">
    <source>
        <dbReference type="ARBA" id="ARBA00022692"/>
    </source>
</evidence>
<dbReference type="InterPro" id="IPR036400">
    <property type="entry name" value="Cyt_B5-like_heme/steroid_sf"/>
</dbReference>
<comment type="similarity">
    <text evidence="2">Belongs to the fatty acid desaturase type 1 family.</text>
</comment>
<dbReference type="SUPFAM" id="SSF55856">
    <property type="entry name" value="Cytochrome b5-like heme/steroid binding domain"/>
    <property type="match status" value="1"/>
</dbReference>
<evidence type="ECO:0000256" key="6">
    <source>
        <dbReference type="ARBA" id="ARBA00022989"/>
    </source>
</evidence>
<dbReference type="Gene3D" id="3.10.120.10">
    <property type="entry name" value="Cytochrome b5-like heme/steroid binding domain"/>
    <property type="match status" value="1"/>
</dbReference>